<dbReference type="Gene3D" id="2.40.50.100">
    <property type="match status" value="1"/>
</dbReference>
<feature type="domain" description="YknX-like C-terminal permuted SH3-like" evidence="2">
    <location>
        <begin position="264"/>
        <end position="329"/>
    </location>
</feature>
<protein>
    <recommendedName>
        <fullName evidence="2">YknX-like C-terminal permuted SH3-like domain-containing protein</fullName>
    </recommendedName>
</protein>
<dbReference type="AlphaFoldDB" id="A0A0S7XP35"/>
<gene>
    <name evidence="3" type="ORF">AMJ44_13625</name>
</gene>
<reference evidence="3 4" key="1">
    <citation type="journal article" date="2015" name="Microbiome">
        <title>Genomic resolution of linkages in carbon, nitrogen, and sulfur cycling among widespread estuary sediment bacteria.</title>
        <authorList>
            <person name="Baker B.J."/>
            <person name="Lazar C.S."/>
            <person name="Teske A.P."/>
            <person name="Dick G.J."/>
        </authorList>
    </citation>
    <scope>NUCLEOTIDE SEQUENCE [LARGE SCALE GENOMIC DNA]</scope>
    <source>
        <strain evidence="3">DG_54_3</strain>
    </source>
</reference>
<feature type="coiled-coil region" evidence="1">
    <location>
        <begin position="100"/>
        <end position="143"/>
    </location>
</feature>
<dbReference type="GO" id="GO:1990281">
    <property type="term" value="C:efflux pump complex"/>
    <property type="evidence" value="ECO:0007669"/>
    <property type="project" value="TreeGrafter"/>
</dbReference>
<dbReference type="PANTHER" id="PTHR30469">
    <property type="entry name" value="MULTIDRUG RESISTANCE PROTEIN MDTA"/>
    <property type="match status" value="1"/>
</dbReference>
<sequence length="330" mass="36798">MGKVWTKIIILICLLLVISGAILEYFRYFEQAVPIEVVEVKFGDLEEIVEMSGNVDSESTETILSNAEGIIGNLTIEEGDRVKHGERLCTIRSPQLRARLLEMKAELVAARENMELALVESEREMARARYNFLSSNIADLEETMRPKSHIGGDAVKVEVQNGSQVVPGMTLFFLADMSRPVVKARMDEADVPRVREGQPIWITGDFLSGKSLQGKVFKISKFVDKEVGTYVETTCMIFNPRNLPIKFGAYADVKVITARRRNVLLIPNEALIVDEGEHVFVVENERAHLIPIKIGIIGEKYTEVISGLKEGDRVATVGSLDLADGDKVKY</sequence>
<comment type="caution">
    <text evidence="3">The sequence shown here is derived from an EMBL/GenBank/DDBJ whole genome shotgun (WGS) entry which is preliminary data.</text>
</comment>
<dbReference type="EMBL" id="LIZX01000207">
    <property type="protein sequence ID" value="KPJ63987.1"/>
    <property type="molecule type" value="Genomic_DNA"/>
</dbReference>
<dbReference type="PANTHER" id="PTHR30469:SF33">
    <property type="entry name" value="SLR1207 PROTEIN"/>
    <property type="match status" value="1"/>
</dbReference>
<evidence type="ECO:0000256" key="1">
    <source>
        <dbReference type="SAM" id="Coils"/>
    </source>
</evidence>
<dbReference type="Proteomes" id="UP000051861">
    <property type="component" value="Unassembled WGS sequence"/>
</dbReference>
<dbReference type="InterPro" id="IPR058637">
    <property type="entry name" value="YknX-like_C"/>
</dbReference>
<proteinExistence type="predicted"/>
<evidence type="ECO:0000313" key="3">
    <source>
        <dbReference type="EMBL" id="KPJ63987.1"/>
    </source>
</evidence>
<dbReference type="Gene3D" id="2.40.30.170">
    <property type="match status" value="1"/>
</dbReference>
<name>A0A0S7XP35_UNCSA</name>
<organism evidence="3 4">
    <name type="scientific">candidate division WOR-1 bacterium DG_54_3</name>
    <dbReference type="NCBI Taxonomy" id="1703775"/>
    <lineage>
        <taxon>Bacteria</taxon>
        <taxon>Bacillati</taxon>
        <taxon>Saganbacteria</taxon>
    </lineage>
</organism>
<evidence type="ECO:0000259" key="2">
    <source>
        <dbReference type="Pfam" id="PF25989"/>
    </source>
</evidence>
<dbReference type="Gene3D" id="2.40.420.20">
    <property type="match status" value="1"/>
</dbReference>
<dbReference type="Gene3D" id="1.10.287.470">
    <property type="entry name" value="Helix hairpin bin"/>
    <property type="match status" value="1"/>
</dbReference>
<dbReference type="SUPFAM" id="SSF111369">
    <property type="entry name" value="HlyD-like secretion proteins"/>
    <property type="match status" value="1"/>
</dbReference>
<accession>A0A0S7XP35</accession>
<keyword evidence="1" id="KW-0175">Coiled coil</keyword>
<dbReference type="Pfam" id="PF25989">
    <property type="entry name" value="YknX_C"/>
    <property type="match status" value="1"/>
</dbReference>
<dbReference type="GO" id="GO:0015562">
    <property type="term" value="F:efflux transmembrane transporter activity"/>
    <property type="evidence" value="ECO:0007669"/>
    <property type="project" value="TreeGrafter"/>
</dbReference>
<evidence type="ECO:0000313" key="4">
    <source>
        <dbReference type="Proteomes" id="UP000051861"/>
    </source>
</evidence>